<keyword evidence="3" id="KW-1185">Reference proteome</keyword>
<organism evidence="2 3">
    <name type="scientific">Rhizopogon vinicolor AM-OR11-026</name>
    <dbReference type="NCBI Taxonomy" id="1314800"/>
    <lineage>
        <taxon>Eukaryota</taxon>
        <taxon>Fungi</taxon>
        <taxon>Dikarya</taxon>
        <taxon>Basidiomycota</taxon>
        <taxon>Agaricomycotina</taxon>
        <taxon>Agaricomycetes</taxon>
        <taxon>Agaricomycetidae</taxon>
        <taxon>Boletales</taxon>
        <taxon>Suillineae</taxon>
        <taxon>Rhizopogonaceae</taxon>
        <taxon>Rhizopogon</taxon>
    </lineage>
</organism>
<reference evidence="2 3" key="1">
    <citation type="submission" date="2016-06" db="EMBL/GenBank/DDBJ databases">
        <title>Comparative genomics of the ectomycorrhizal sister species Rhizopogon vinicolor and Rhizopogon vesiculosus (Basidiomycota: Boletales) reveals a divergence of the mating type B locus.</title>
        <authorList>
            <consortium name="DOE Joint Genome Institute"/>
            <person name="Mujic A.B."/>
            <person name="Kuo A."/>
            <person name="Tritt A."/>
            <person name="Lipzen A."/>
            <person name="Chen C."/>
            <person name="Johnson J."/>
            <person name="Sharma A."/>
            <person name="Barry K."/>
            <person name="Grigoriev I.V."/>
            <person name="Spatafora J.W."/>
        </authorList>
    </citation>
    <scope>NUCLEOTIDE SEQUENCE [LARGE SCALE GENOMIC DNA]</scope>
    <source>
        <strain evidence="2 3">AM-OR11-026</strain>
    </source>
</reference>
<protein>
    <submittedName>
        <fullName evidence="2">Uncharacterized protein</fullName>
    </submittedName>
</protein>
<evidence type="ECO:0000313" key="2">
    <source>
        <dbReference type="EMBL" id="OAX33732.1"/>
    </source>
</evidence>
<feature type="transmembrane region" description="Helical" evidence="1">
    <location>
        <begin position="49"/>
        <end position="70"/>
    </location>
</feature>
<keyword evidence="1" id="KW-0812">Transmembrane</keyword>
<sequence length="77" mass="8089">MYPPLAPPSSGIGEKVELMDSNDTGTIGSMMAAQPRQSSPYSTYVCPPIVTLLMIDAWLFGAGLLLPVVVGNCAMES</sequence>
<keyword evidence="1" id="KW-1133">Transmembrane helix</keyword>
<keyword evidence="1" id="KW-0472">Membrane</keyword>
<accession>A0A1B7MMC0</accession>
<gene>
    <name evidence="2" type="ORF">K503DRAFT_775280</name>
</gene>
<proteinExistence type="predicted"/>
<dbReference type="EMBL" id="KV448716">
    <property type="protein sequence ID" value="OAX33732.1"/>
    <property type="molecule type" value="Genomic_DNA"/>
</dbReference>
<dbReference type="AlphaFoldDB" id="A0A1B7MMC0"/>
<name>A0A1B7MMC0_9AGAM</name>
<evidence type="ECO:0000256" key="1">
    <source>
        <dbReference type="SAM" id="Phobius"/>
    </source>
</evidence>
<dbReference type="InParanoid" id="A0A1B7MMC0"/>
<dbReference type="Proteomes" id="UP000092154">
    <property type="component" value="Unassembled WGS sequence"/>
</dbReference>
<evidence type="ECO:0000313" key="3">
    <source>
        <dbReference type="Proteomes" id="UP000092154"/>
    </source>
</evidence>